<organism evidence="4 5">
    <name type="scientific">Pararobbsia silviterrae</name>
    <dbReference type="NCBI Taxonomy" id="1792498"/>
    <lineage>
        <taxon>Bacteria</taxon>
        <taxon>Pseudomonadati</taxon>
        <taxon>Pseudomonadota</taxon>
        <taxon>Betaproteobacteria</taxon>
        <taxon>Burkholderiales</taxon>
        <taxon>Burkholderiaceae</taxon>
        <taxon>Pararobbsia</taxon>
    </lineage>
</organism>
<protein>
    <submittedName>
        <fullName evidence="4">Nucleoside hydrolase</fullName>
    </submittedName>
</protein>
<dbReference type="Pfam" id="PF01156">
    <property type="entry name" value="IU_nuc_hydro"/>
    <property type="match status" value="1"/>
</dbReference>
<dbReference type="SUPFAM" id="SSF53590">
    <property type="entry name" value="Nucleoside hydrolase"/>
    <property type="match status" value="1"/>
</dbReference>
<evidence type="ECO:0000313" key="5">
    <source>
        <dbReference type="Proteomes" id="UP000270342"/>
    </source>
</evidence>
<name>A0A494XZT0_9BURK</name>
<dbReference type="Proteomes" id="UP000270342">
    <property type="component" value="Unassembled WGS sequence"/>
</dbReference>
<keyword evidence="5" id="KW-1185">Reference proteome</keyword>
<dbReference type="PANTHER" id="PTHR12304:SF4">
    <property type="entry name" value="URIDINE NUCLEOSIDASE"/>
    <property type="match status" value="1"/>
</dbReference>
<dbReference type="GO" id="GO:0008477">
    <property type="term" value="F:purine nucleosidase activity"/>
    <property type="evidence" value="ECO:0007669"/>
    <property type="project" value="TreeGrafter"/>
</dbReference>
<dbReference type="AlphaFoldDB" id="A0A494XZT0"/>
<proteinExistence type="predicted"/>
<dbReference type="EMBL" id="RBZU01000006">
    <property type="protein sequence ID" value="RKP53706.1"/>
    <property type="molecule type" value="Genomic_DNA"/>
</dbReference>
<dbReference type="InterPro" id="IPR023186">
    <property type="entry name" value="IUNH"/>
</dbReference>
<dbReference type="PANTHER" id="PTHR12304">
    <property type="entry name" value="INOSINE-URIDINE PREFERRING NUCLEOSIDE HYDROLASE"/>
    <property type="match status" value="1"/>
</dbReference>
<dbReference type="GO" id="GO:0005829">
    <property type="term" value="C:cytosol"/>
    <property type="evidence" value="ECO:0007669"/>
    <property type="project" value="TreeGrafter"/>
</dbReference>
<evidence type="ECO:0000313" key="4">
    <source>
        <dbReference type="EMBL" id="RKP53706.1"/>
    </source>
</evidence>
<dbReference type="RefSeq" id="WP_121087782.1">
    <property type="nucleotide sequence ID" value="NZ_RBZU01000006.1"/>
</dbReference>
<sequence length="310" mass="34553">MTQFPQLTESTRVARLEPPARKIRVVIDTDTFNEIDDQFAIVYALLSPSRMNVEAIYAAPFHNVRSTGPGQGMELSYDEILRLLDLMRRKPDGFVFRGSTHFIGDSGKPQDNAAVRDLIDRAMASSPDDPLYIVALAAITNIASAILIEPRIIERIVVVWLGGHALWWPDTREFNLRQDPAAARVIFDCGVPVVMLPCMGVVSNLRTTVAELAAHVEPSGPLGAFLARRVKEYADEKQTLGWSKPIWDMAPVAWLNDARWTAHGLVPSPVLNSDVTWSANAARHVIRYIHHIDRDAIFGDFFAKLAAFSR</sequence>
<comment type="caution">
    <text evidence="4">The sequence shown here is derived from an EMBL/GenBank/DDBJ whole genome shotgun (WGS) entry which is preliminary data.</text>
</comment>
<dbReference type="GO" id="GO:0006152">
    <property type="term" value="P:purine nucleoside catabolic process"/>
    <property type="evidence" value="ECO:0007669"/>
    <property type="project" value="TreeGrafter"/>
</dbReference>
<evidence type="ECO:0000256" key="2">
    <source>
        <dbReference type="ARBA" id="ARBA00023295"/>
    </source>
</evidence>
<evidence type="ECO:0000256" key="1">
    <source>
        <dbReference type="ARBA" id="ARBA00022801"/>
    </source>
</evidence>
<dbReference type="Gene3D" id="3.90.245.10">
    <property type="entry name" value="Ribonucleoside hydrolase-like"/>
    <property type="match status" value="1"/>
</dbReference>
<dbReference type="InterPro" id="IPR036452">
    <property type="entry name" value="Ribo_hydro-like"/>
</dbReference>
<gene>
    <name evidence="4" type="ORF">D7S86_15705</name>
</gene>
<accession>A0A494XZT0</accession>
<keyword evidence="1 4" id="KW-0378">Hydrolase</keyword>
<feature type="domain" description="Inosine/uridine-preferring nucleoside hydrolase" evidence="3">
    <location>
        <begin position="25"/>
        <end position="258"/>
    </location>
</feature>
<keyword evidence="2" id="KW-0326">Glycosidase</keyword>
<evidence type="ECO:0000259" key="3">
    <source>
        <dbReference type="Pfam" id="PF01156"/>
    </source>
</evidence>
<dbReference type="InterPro" id="IPR001910">
    <property type="entry name" value="Inosine/uridine_hydrolase_dom"/>
</dbReference>
<reference evidence="4 5" key="1">
    <citation type="submission" date="2018-10" db="EMBL/GenBank/DDBJ databases">
        <title>Robbsia sp. DHC34, isolated from soil.</title>
        <authorList>
            <person name="Gao Z.-H."/>
            <person name="Qiu L.-H."/>
        </authorList>
    </citation>
    <scope>NUCLEOTIDE SEQUENCE [LARGE SCALE GENOMIC DNA]</scope>
    <source>
        <strain evidence="4 5">DHC34</strain>
    </source>
</reference>
<dbReference type="OrthoDB" id="2530052at2"/>